<dbReference type="Proteomes" id="UP001621714">
    <property type="component" value="Unassembled WGS sequence"/>
</dbReference>
<keyword evidence="2" id="KW-1185">Reference proteome</keyword>
<organism evidence="1 2">
    <name type="scientific">Marinospirillum alkalitolerans</name>
    <dbReference type="NCBI Taxonomy" id="3123374"/>
    <lineage>
        <taxon>Bacteria</taxon>
        <taxon>Pseudomonadati</taxon>
        <taxon>Pseudomonadota</taxon>
        <taxon>Gammaproteobacteria</taxon>
        <taxon>Oceanospirillales</taxon>
        <taxon>Oceanospirillaceae</taxon>
        <taxon>Marinospirillum</taxon>
    </lineage>
</organism>
<gene>
    <name evidence="1" type="ORF">V6U78_07265</name>
</gene>
<accession>A0ABW8PYB5</accession>
<dbReference type="EMBL" id="JBANFI010000004">
    <property type="protein sequence ID" value="MFK7160834.1"/>
    <property type="molecule type" value="Genomic_DNA"/>
</dbReference>
<sequence length="147" mass="16341">MVEGKKRAKTDVERAKAHIERMKQQGIHKAFFKIHKDDLKVLQALAKSHGITQNELIGTMLAGQVKALMQVEGIVEVLPAEAASLIRHKARLLISEGHGILSLMEQIGSQTVEKMAESLPADEAESLRKKYDFYNLQNLREAQEGAA</sequence>
<evidence type="ECO:0000313" key="1">
    <source>
        <dbReference type="EMBL" id="MFK7160834.1"/>
    </source>
</evidence>
<proteinExistence type="predicted"/>
<comment type="caution">
    <text evidence="1">The sequence shown here is derived from an EMBL/GenBank/DDBJ whole genome shotgun (WGS) entry which is preliminary data.</text>
</comment>
<name>A0ABW8PYB5_9GAMM</name>
<evidence type="ECO:0000313" key="2">
    <source>
        <dbReference type="Proteomes" id="UP001621714"/>
    </source>
</evidence>
<dbReference type="RefSeq" id="WP_405338938.1">
    <property type="nucleotide sequence ID" value="NZ_JBANFI010000004.1"/>
</dbReference>
<protein>
    <submittedName>
        <fullName evidence="1">Uncharacterized protein</fullName>
    </submittedName>
</protein>
<reference evidence="1 2" key="1">
    <citation type="submission" date="2024-02" db="EMBL/GenBank/DDBJ databases">
        <title>Marinospirillum sp. MEB 164 isolated from Lonar lake sediment.</title>
        <authorList>
            <person name="Joshi A."/>
            <person name="Thite S."/>
        </authorList>
    </citation>
    <scope>NUCLEOTIDE SEQUENCE [LARGE SCALE GENOMIC DNA]</scope>
    <source>
        <strain evidence="1 2">MEB164</strain>
    </source>
</reference>